<organism evidence="1 2">
    <name type="scientific">Gigaspora margarita</name>
    <dbReference type="NCBI Taxonomy" id="4874"/>
    <lineage>
        <taxon>Eukaryota</taxon>
        <taxon>Fungi</taxon>
        <taxon>Fungi incertae sedis</taxon>
        <taxon>Mucoromycota</taxon>
        <taxon>Glomeromycotina</taxon>
        <taxon>Glomeromycetes</taxon>
        <taxon>Diversisporales</taxon>
        <taxon>Gigasporaceae</taxon>
        <taxon>Gigaspora</taxon>
    </lineage>
</organism>
<dbReference type="Proteomes" id="UP000789901">
    <property type="component" value="Unassembled WGS sequence"/>
</dbReference>
<proteinExistence type="predicted"/>
<keyword evidence="2" id="KW-1185">Reference proteome</keyword>
<accession>A0ABN7WEJ3</accession>
<protein>
    <submittedName>
        <fullName evidence="1">15124_t:CDS:1</fullName>
    </submittedName>
</protein>
<evidence type="ECO:0000313" key="2">
    <source>
        <dbReference type="Proteomes" id="UP000789901"/>
    </source>
</evidence>
<gene>
    <name evidence="1" type="ORF">GMARGA_LOCUS30059</name>
</gene>
<name>A0ABN7WEJ3_GIGMA</name>
<evidence type="ECO:0000313" key="1">
    <source>
        <dbReference type="EMBL" id="CAG8829705.1"/>
    </source>
</evidence>
<sequence>LTIVEALGIVRSRSLNSSLNIILIRFYPTNTIQEVSLPEFENGDIVLVTRNFHIIENINNNNKKYPILKVTVAQEKTIINEEDVTIKVSSRNFIDQDYINIKMICYYSVYARYLMNIITSVKKYSVIYINEKLMITDNANIVHIRSISFFEYQNSILFARDSIHLTWKTKDKDKDKNKLTNIAQTITSRVKGSIHYKKTTPITKPYSKPNFHFIHPKITDLSNKFLNQDSNTSEQTTSLVNNTKKK</sequence>
<comment type="caution">
    <text evidence="1">The sequence shown here is derived from an EMBL/GenBank/DDBJ whole genome shotgun (WGS) entry which is preliminary data.</text>
</comment>
<feature type="non-terminal residue" evidence="1">
    <location>
        <position position="1"/>
    </location>
</feature>
<dbReference type="EMBL" id="CAJVQB010041629">
    <property type="protein sequence ID" value="CAG8829705.1"/>
    <property type="molecule type" value="Genomic_DNA"/>
</dbReference>
<reference evidence="1 2" key="1">
    <citation type="submission" date="2021-06" db="EMBL/GenBank/DDBJ databases">
        <authorList>
            <person name="Kallberg Y."/>
            <person name="Tangrot J."/>
            <person name="Rosling A."/>
        </authorList>
    </citation>
    <scope>NUCLEOTIDE SEQUENCE [LARGE SCALE GENOMIC DNA]</scope>
    <source>
        <strain evidence="1 2">120-4 pot B 10/14</strain>
    </source>
</reference>